<dbReference type="KEGG" id="cpho:CPHO_03260"/>
<dbReference type="Gene3D" id="2.60.40.10">
    <property type="entry name" value="Immunoglobulins"/>
    <property type="match status" value="1"/>
</dbReference>
<dbReference type="Gene3D" id="2.60.40.740">
    <property type="match status" value="1"/>
</dbReference>
<keyword evidence="1" id="KW-0472">Membrane</keyword>
<reference evidence="2 3" key="1">
    <citation type="submission" date="2014-08" db="EMBL/GenBank/DDBJ databases">
        <title>Complete genome sequence of Corynebacterium phocae M408/89/1(T)(=DSM 44612(T)), isolated from the common seal (Phoca vitulina).</title>
        <authorList>
            <person name="Ruckert C."/>
            <person name="Albersmeier A."/>
            <person name="Winkler A."/>
            <person name="Kalinowski J."/>
        </authorList>
    </citation>
    <scope>NUCLEOTIDE SEQUENCE [LARGE SCALE GENOMIC DNA]</scope>
    <source>
        <strain evidence="2 3">M408/89/1</strain>
    </source>
</reference>
<evidence type="ECO:0000313" key="2">
    <source>
        <dbReference type="EMBL" id="APT92071.1"/>
    </source>
</evidence>
<feature type="transmembrane region" description="Helical" evidence="1">
    <location>
        <begin position="393"/>
        <end position="413"/>
    </location>
</feature>
<feature type="transmembrane region" description="Helical" evidence="1">
    <location>
        <begin position="12"/>
        <end position="30"/>
    </location>
</feature>
<dbReference type="NCBIfam" id="TIGR04226">
    <property type="entry name" value="RrgB_K2N_iso_D2"/>
    <property type="match status" value="1"/>
</dbReference>
<protein>
    <recommendedName>
        <fullName evidence="4">Prealbumin-like fold domain-containing protein</fullName>
    </recommendedName>
</protein>
<dbReference type="InterPro" id="IPR013783">
    <property type="entry name" value="Ig-like_fold"/>
</dbReference>
<dbReference type="NCBIfam" id="TIGR01167">
    <property type="entry name" value="LPXTG_anchor"/>
    <property type="match status" value="1"/>
</dbReference>
<sequence>MVNKKQYRLGHIFGVFLLVIVCTFVFIVPVSSAQPSRTPNFLQIAKLLPGPEDSYAGLFDEAAIVGAEYQALKLDGLGDVTPEELGQLVKDNPELLTDEPGVEVAGTFTATSDDAGVALFQGLEEGIYQITEKSRRVGDVPELLSSPFLVIVSGTTTAVRSKIQPLTVTKTSHEPEVQYKDEIVYTISSGVVQPDVNGKISKAQVKDSLDGALEFKSVSNVVISNLDGDVKLGESDYLVEASGQDVVVSLTDSGLTKLSKRRANHPETTLELDLTATVDKMVLGNTRIDNIAFVAMDGYCGFTGQDKDCIDSIPAVESGVASFHTSPFGPIEGIITGIIGLLITGLGIGHLGKMLLNFVPEQAQPAPQHTDVPSKASDRWDGGKLGDLAETGASVLGVVAVALLLILAGWWLIGRKRRNEDEAELSSLEGEK</sequence>
<keyword evidence="1" id="KW-0812">Transmembrane</keyword>
<evidence type="ECO:0000256" key="1">
    <source>
        <dbReference type="SAM" id="Phobius"/>
    </source>
</evidence>
<dbReference type="OrthoDB" id="4419903at2"/>
<dbReference type="STRING" id="161895.CPHO_03260"/>
<evidence type="ECO:0000313" key="3">
    <source>
        <dbReference type="Proteomes" id="UP000185491"/>
    </source>
</evidence>
<name>A0A1L7D279_9CORY</name>
<dbReference type="AlphaFoldDB" id="A0A1L7D279"/>
<dbReference type="Proteomes" id="UP000185491">
    <property type="component" value="Chromosome"/>
</dbReference>
<keyword evidence="3" id="KW-1185">Reference proteome</keyword>
<dbReference type="InterPro" id="IPR026466">
    <property type="entry name" value="Fim_isopep_form_D2_dom"/>
</dbReference>
<accession>A0A1L7D279</accession>
<organism evidence="2 3">
    <name type="scientific">Corynebacterium phocae</name>
    <dbReference type="NCBI Taxonomy" id="161895"/>
    <lineage>
        <taxon>Bacteria</taxon>
        <taxon>Bacillati</taxon>
        <taxon>Actinomycetota</taxon>
        <taxon>Actinomycetes</taxon>
        <taxon>Mycobacteriales</taxon>
        <taxon>Corynebacteriaceae</taxon>
        <taxon>Corynebacterium</taxon>
    </lineage>
</organism>
<evidence type="ECO:0008006" key="4">
    <source>
        <dbReference type="Google" id="ProtNLM"/>
    </source>
</evidence>
<dbReference type="EMBL" id="CP009249">
    <property type="protein sequence ID" value="APT92071.1"/>
    <property type="molecule type" value="Genomic_DNA"/>
</dbReference>
<proteinExistence type="predicted"/>
<gene>
    <name evidence="2" type="ORF">CPHO_03260</name>
</gene>
<dbReference type="RefSeq" id="WP_075733176.1">
    <property type="nucleotide sequence ID" value="NZ_CP009249.1"/>
</dbReference>
<dbReference type="GO" id="GO:0005975">
    <property type="term" value="P:carbohydrate metabolic process"/>
    <property type="evidence" value="ECO:0007669"/>
    <property type="project" value="UniProtKB-ARBA"/>
</dbReference>
<keyword evidence="1" id="KW-1133">Transmembrane helix</keyword>